<dbReference type="AlphaFoldDB" id="G0A5S8"/>
<dbReference type="NCBIfam" id="TIGR00657">
    <property type="entry name" value="asp_kinases"/>
    <property type="match status" value="1"/>
</dbReference>
<evidence type="ECO:0000256" key="4">
    <source>
        <dbReference type="ARBA" id="ARBA00010122"/>
    </source>
</evidence>
<gene>
    <name evidence="16" type="ordered locus">Metme_0764</name>
</gene>
<dbReference type="InterPro" id="IPR041740">
    <property type="entry name" value="AKii-LysC-BS"/>
</dbReference>
<evidence type="ECO:0000256" key="2">
    <source>
        <dbReference type="ARBA" id="ARBA00004986"/>
    </source>
</evidence>
<dbReference type="STRING" id="857087.Metme_0764"/>
<evidence type="ECO:0000256" key="6">
    <source>
        <dbReference type="ARBA" id="ARBA00022679"/>
    </source>
</evidence>
<dbReference type="InterPro" id="IPR005260">
    <property type="entry name" value="Asp_kin_monofn"/>
</dbReference>
<feature type="binding site" evidence="12">
    <location>
        <begin position="209"/>
        <end position="210"/>
    </location>
    <ligand>
        <name>ATP</name>
        <dbReference type="ChEBI" id="CHEBI:30616"/>
    </ligand>
</feature>
<dbReference type="InterPro" id="IPR001048">
    <property type="entry name" value="Asp/Glu/Uridylate_kinase"/>
</dbReference>
<dbReference type="NCBIfam" id="NF005154">
    <property type="entry name" value="PRK06635.1-2"/>
    <property type="match status" value="1"/>
</dbReference>
<dbReference type="InterPro" id="IPR036393">
    <property type="entry name" value="AceGlu_kinase-like_sf"/>
</dbReference>
<dbReference type="GO" id="GO:0009089">
    <property type="term" value="P:lysine biosynthetic process via diaminopimelate"/>
    <property type="evidence" value="ECO:0007669"/>
    <property type="project" value="UniProtKB-UniPathway"/>
</dbReference>
<reference key="2">
    <citation type="submission" date="2011-05" db="EMBL/GenBank/DDBJ databases">
        <title>Complete genome sequence of the aerobic marine methanotroph Methylomonas methanica MC09.</title>
        <authorList>
            <person name="Boden R."/>
            <person name="Cunliffe M."/>
            <person name="Scanlan J."/>
            <person name="Moussard H."/>
            <person name="Kits K.D."/>
            <person name="Klotz M."/>
            <person name="Jetten M."/>
            <person name="Vuilleumier S."/>
            <person name="Han J."/>
            <person name="Peters L."/>
            <person name="Mikhailova N."/>
            <person name="Teshima H."/>
            <person name="Tapia R."/>
            <person name="Kyrpides N."/>
            <person name="Ivanova N."/>
            <person name="Pagani I."/>
            <person name="Cheng J.-F."/>
            <person name="Goodwin L."/>
            <person name="Han C."/>
            <person name="Hauser L."/>
            <person name="Land M."/>
            <person name="Lapidus A."/>
            <person name="Lucas S."/>
            <person name="Pitluck S."/>
            <person name="Woyke T."/>
            <person name="Stein L.Y."/>
            <person name="Murrell C."/>
        </authorList>
    </citation>
    <scope>NUCLEOTIDE SEQUENCE</scope>
    <source>
        <strain>MC09</strain>
    </source>
</reference>
<dbReference type="NCBIfam" id="NF005155">
    <property type="entry name" value="PRK06635.1-4"/>
    <property type="match status" value="1"/>
</dbReference>
<keyword evidence="5 14" id="KW-0028">Amino-acid biosynthesis</keyword>
<evidence type="ECO:0000256" key="7">
    <source>
        <dbReference type="ARBA" id="ARBA00022741"/>
    </source>
</evidence>
<dbReference type="HOGENOM" id="CLU_009116_3_2_6"/>
<feature type="binding site" evidence="12">
    <location>
        <position position="184"/>
    </location>
    <ligand>
        <name>ATP</name>
        <dbReference type="ChEBI" id="CHEBI:30616"/>
    </ligand>
</feature>
<dbReference type="PROSITE" id="PS00324">
    <property type="entry name" value="ASPARTOKINASE"/>
    <property type="match status" value="1"/>
</dbReference>
<feature type="domain" description="ACT" evidence="15">
    <location>
        <begin position="264"/>
        <end position="343"/>
    </location>
</feature>
<comment type="pathway">
    <text evidence="2 14">Amino-acid biosynthesis; L-methionine biosynthesis via de novo pathway; L-homoserine from L-aspartate: step 1/3.</text>
</comment>
<dbReference type="Pfam" id="PF01842">
    <property type="entry name" value="ACT"/>
    <property type="match status" value="1"/>
</dbReference>
<comment type="similarity">
    <text evidence="4 13">Belongs to the aspartokinase family.</text>
</comment>
<dbReference type="SUPFAM" id="SSF53633">
    <property type="entry name" value="Carbamate kinase-like"/>
    <property type="match status" value="1"/>
</dbReference>
<evidence type="ECO:0000256" key="13">
    <source>
        <dbReference type="RuleBase" id="RU003448"/>
    </source>
</evidence>
<evidence type="ECO:0000313" key="17">
    <source>
        <dbReference type="Proteomes" id="UP000008888"/>
    </source>
</evidence>
<evidence type="ECO:0000256" key="1">
    <source>
        <dbReference type="ARBA" id="ARBA00004766"/>
    </source>
</evidence>
<feature type="binding site" evidence="12">
    <location>
        <position position="47"/>
    </location>
    <ligand>
        <name>substrate</name>
    </ligand>
</feature>
<dbReference type="Gene3D" id="3.30.2130.10">
    <property type="entry name" value="VC0802-like"/>
    <property type="match status" value="1"/>
</dbReference>
<dbReference type="EMBL" id="CP002738">
    <property type="protein sequence ID" value="AEF99205.1"/>
    <property type="molecule type" value="Genomic_DNA"/>
</dbReference>
<dbReference type="PROSITE" id="PS51671">
    <property type="entry name" value="ACT"/>
    <property type="match status" value="2"/>
</dbReference>
<dbReference type="PIRSF" id="PIRSF000726">
    <property type="entry name" value="Asp_kin"/>
    <property type="match status" value="1"/>
</dbReference>
<keyword evidence="10" id="KW-0457">Lysine biosynthesis</keyword>
<dbReference type="PANTHER" id="PTHR21499">
    <property type="entry name" value="ASPARTATE KINASE"/>
    <property type="match status" value="1"/>
</dbReference>
<dbReference type="CDD" id="cd04923">
    <property type="entry name" value="ACT_AK-LysC-DapG-like_2"/>
    <property type="match status" value="1"/>
</dbReference>
<dbReference type="InterPro" id="IPR045865">
    <property type="entry name" value="ACT-like_dom_sf"/>
</dbReference>
<feature type="binding site" evidence="12">
    <location>
        <position position="179"/>
    </location>
    <ligand>
        <name>ATP</name>
        <dbReference type="ChEBI" id="CHEBI:30616"/>
    </ligand>
</feature>
<keyword evidence="17" id="KW-1185">Reference proteome</keyword>
<evidence type="ECO:0000256" key="10">
    <source>
        <dbReference type="ARBA" id="ARBA00023154"/>
    </source>
</evidence>
<dbReference type="GO" id="GO:0005524">
    <property type="term" value="F:ATP binding"/>
    <property type="evidence" value="ECO:0007669"/>
    <property type="project" value="UniProtKB-KW"/>
</dbReference>
<dbReference type="Proteomes" id="UP000008888">
    <property type="component" value="Chromosome"/>
</dbReference>
<dbReference type="InterPro" id="IPR001341">
    <property type="entry name" value="Asp_kinase"/>
</dbReference>
<dbReference type="CDD" id="cd04261">
    <property type="entry name" value="AAK_AKii-LysC-BS"/>
    <property type="match status" value="1"/>
</dbReference>
<keyword evidence="7 12" id="KW-0547">Nucleotide-binding</keyword>
<dbReference type="KEGG" id="mmt:Metme_0764"/>
<dbReference type="FunFam" id="3.30.2130.10:FF:000002">
    <property type="entry name" value="Aspartokinase"/>
    <property type="match status" value="1"/>
</dbReference>
<evidence type="ECO:0000259" key="15">
    <source>
        <dbReference type="PROSITE" id="PS51671"/>
    </source>
</evidence>
<dbReference type="UniPathway" id="UPA00034">
    <property type="reaction ID" value="UER00015"/>
</dbReference>
<proteinExistence type="inferred from homology"/>
<dbReference type="GO" id="GO:0005829">
    <property type="term" value="C:cytosol"/>
    <property type="evidence" value="ECO:0007669"/>
    <property type="project" value="TreeGrafter"/>
</dbReference>
<evidence type="ECO:0000256" key="14">
    <source>
        <dbReference type="RuleBase" id="RU004249"/>
    </source>
</evidence>
<evidence type="ECO:0000256" key="3">
    <source>
        <dbReference type="ARBA" id="ARBA00005139"/>
    </source>
</evidence>
<dbReference type="Gene3D" id="3.40.1160.10">
    <property type="entry name" value="Acetylglutamate kinase-like"/>
    <property type="match status" value="1"/>
</dbReference>
<evidence type="ECO:0000256" key="5">
    <source>
        <dbReference type="ARBA" id="ARBA00022605"/>
    </source>
</evidence>
<name>G0A5S8_METMM</name>
<comment type="pathway">
    <text evidence="1 14">Amino-acid biosynthesis; L-lysine biosynthesis via DAP pathway; (S)-tetrahydrodipicolinate from L-aspartate: step 1/4.</text>
</comment>
<feature type="binding site" evidence="12">
    <location>
        <begin position="7"/>
        <end position="10"/>
    </location>
    <ligand>
        <name>ATP</name>
        <dbReference type="ChEBI" id="CHEBI:30616"/>
    </ligand>
</feature>
<dbReference type="GO" id="GO:0004072">
    <property type="term" value="F:aspartate kinase activity"/>
    <property type="evidence" value="ECO:0007669"/>
    <property type="project" value="UniProtKB-EC"/>
</dbReference>
<feature type="domain" description="ACT" evidence="15">
    <location>
        <begin position="345"/>
        <end position="408"/>
    </location>
</feature>
<dbReference type="SUPFAM" id="SSF55021">
    <property type="entry name" value="ACT-like"/>
    <property type="match status" value="2"/>
</dbReference>
<dbReference type="UniPathway" id="UPA00051">
    <property type="reaction ID" value="UER00462"/>
</dbReference>
<dbReference type="OrthoDB" id="9799110at2"/>
<keyword evidence="9 12" id="KW-0067">ATP-binding</keyword>
<feature type="binding site" evidence="12">
    <location>
        <position position="74"/>
    </location>
    <ligand>
        <name>substrate</name>
    </ligand>
</feature>
<keyword evidence="8 13" id="KW-0418">Kinase</keyword>
<evidence type="ECO:0000256" key="12">
    <source>
        <dbReference type="PIRSR" id="PIRSR000726-1"/>
    </source>
</evidence>
<dbReference type="NCBIfam" id="TIGR00656">
    <property type="entry name" value="asp_kin_monofn"/>
    <property type="match status" value="1"/>
</dbReference>
<organism evidence="16 17">
    <name type="scientific">Methylomonas methanica (strain DSM 25384 / MC09)</name>
    <dbReference type="NCBI Taxonomy" id="857087"/>
    <lineage>
        <taxon>Bacteria</taxon>
        <taxon>Pseudomonadati</taxon>
        <taxon>Pseudomonadota</taxon>
        <taxon>Gammaproteobacteria</taxon>
        <taxon>Methylococcales</taxon>
        <taxon>Methylococcaceae</taxon>
        <taxon>Methylomonas</taxon>
    </lineage>
</organism>
<dbReference type="GO" id="GO:0009088">
    <property type="term" value="P:threonine biosynthetic process"/>
    <property type="evidence" value="ECO:0007669"/>
    <property type="project" value="UniProtKB-UniPathway"/>
</dbReference>
<dbReference type="InterPro" id="IPR002912">
    <property type="entry name" value="ACT_dom"/>
</dbReference>
<evidence type="ECO:0000256" key="9">
    <source>
        <dbReference type="ARBA" id="ARBA00022840"/>
    </source>
</evidence>
<feature type="binding site" evidence="12">
    <location>
        <begin position="173"/>
        <end position="174"/>
    </location>
    <ligand>
        <name>ATP</name>
        <dbReference type="ChEBI" id="CHEBI:30616"/>
    </ligand>
</feature>
<dbReference type="EC" id="2.7.2.4" evidence="13"/>
<evidence type="ECO:0000256" key="8">
    <source>
        <dbReference type="ARBA" id="ARBA00022777"/>
    </source>
</evidence>
<protein>
    <recommendedName>
        <fullName evidence="13">Aspartokinase</fullName>
        <ecNumber evidence="13">2.7.2.4</ecNumber>
    </recommendedName>
</protein>
<dbReference type="UniPathway" id="UPA00050">
    <property type="reaction ID" value="UER00461"/>
</dbReference>
<dbReference type="InterPro" id="IPR018042">
    <property type="entry name" value="Aspartate_kinase_CS"/>
</dbReference>
<evidence type="ECO:0000256" key="11">
    <source>
        <dbReference type="ARBA" id="ARBA00047872"/>
    </source>
</evidence>
<dbReference type="PANTHER" id="PTHR21499:SF3">
    <property type="entry name" value="ASPARTOKINASE"/>
    <property type="match status" value="1"/>
</dbReference>
<keyword evidence="6 13" id="KW-0808">Transferase</keyword>
<comment type="catalytic activity">
    <reaction evidence="11 13">
        <text>L-aspartate + ATP = 4-phospho-L-aspartate + ADP</text>
        <dbReference type="Rhea" id="RHEA:23776"/>
        <dbReference type="ChEBI" id="CHEBI:29991"/>
        <dbReference type="ChEBI" id="CHEBI:30616"/>
        <dbReference type="ChEBI" id="CHEBI:57535"/>
        <dbReference type="ChEBI" id="CHEBI:456216"/>
        <dbReference type="EC" id="2.7.2.4"/>
    </reaction>
</comment>
<dbReference type="RefSeq" id="WP_013817476.1">
    <property type="nucleotide sequence ID" value="NC_015572.1"/>
</dbReference>
<dbReference type="CDD" id="cd04913">
    <property type="entry name" value="ACT_AKii-LysC-BS-like_1"/>
    <property type="match status" value="1"/>
</dbReference>
<dbReference type="GO" id="GO:0009090">
    <property type="term" value="P:homoserine biosynthetic process"/>
    <property type="evidence" value="ECO:0007669"/>
    <property type="project" value="TreeGrafter"/>
</dbReference>
<comment type="pathway">
    <text evidence="3 14">Amino-acid biosynthesis; L-threonine biosynthesis; L-threonine from L-aspartate: step 1/5.</text>
</comment>
<reference evidence="16 17" key="1">
    <citation type="journal article" date="2011" name="J. Bacteriol.">
        <title>Complete Genome Sequence of the Aerobic Marine Methanotroph Methylomonas methanica MC09.</title>
        <authorList>
            <person name="Boden R."/>
            <person name="Cunliffe M."/>
            <person name="Scanlan J."/>
            <person name="Moussard H."/>
            <person name="Kits K.D."/>
            <person name="Klotz M.G."/>
            <person name="Jetten M.S."/>
            <person name="Vuilleumier S."/>
            <person name="Han J."/>
            <person name="Peters L."/>
            <person name="Mikhailova N."/>
            <person name="Teshima H."/>
            <person name="Tapia R."/>
            <person name="Kyrpides N."/>
            <person name="Ivanova N."/>
            <person name="Pagani I."/>
            <person name="Cheng J.F."/>
            <person name="Goodwin L."/>
            <person name="Han C."/>
            <person name="Hauser L."/>
            <person name="Land M.L."/>
            <person name="Lapidus A."/>
            <person name="Lucas S."/>
            <person name="Pitluck S."/>
            <person name="Woyke T."/>
            <person name="Stein L."/>
            <person name="Murrell J.C."/>
        </authorList>
    </citation>
    <scope>NUCLEOTIDE SEQUENCE [LARGE SCALE GENOMIC DNA]</scope>
    <source>
        <strain evidence="16 17">MC09</strain>
    </source>
</reference>
<dbReference type="eggNOG" id="COG0527">
    <property type="taxonomic scope" value="Bacteria"/>
</dbReference>
<evidence type="ECO:0000313" key="16">
    <source>
        <dbReference type="EMBL" id="AEF99205.1"/>
    </source>
</evidence>
<dbReference type="Pfam" id="PF00696">
    <property type="entry name" value="AA_kinase"/>
    <property type="match status" value="1"/>
</dbReference>
<sequence length="408" mass="43908">MALYVYKFGGTSVGTVERIKAVAEKVKKSHDAGDQIVVVVSAMSGETNRLVALAKEMQVQPTDRELDVLLSTGEQVTIALLSMALHNVGVDARSYTGAQVKILTDSAHTKARIREIDEANMRADLDAGRVVVVAGFQGVDEQGNITTLGRGGSDTTGVALAAALKADECHIYTDVDGVYTTDPRVVPKARRLEQITFEEMLEMASLGSKVLQIRSVEFAGKYNVKLRVLSSFMEGNGTLITYEESEMERALISGIAFNRDEAKLTLTGVPDLPGVASKILGPVAAENIEVDMIVQNISAHGTTDFTFTVNRNDFARAKSVLEGLRNELGGNTQIIGDNSIVKVSIVGVGMRSHAGIASTMFKTLADEGINIQMISTSEIKISVVVDEKYLELAVRALHKAFDLDQETA</sequence>
<accession>G0A5S8</accession>
<reference evidence="17" key="3">
    <citation type="submission" date="2011-05" db="EMBL/GenBank/DDBJ databases">
        <title>Complete sequence of Methylomonas methanica MC09.</title>
        <authorList>
            <consortium name="US DOE Joint Genome Institute"/>
            <person name="Lucas S."/>
            <person name="Han J."/>
            <person name="Lapidus A."/>
            <person name="Cheng J.-F."/>
            <person name="Goodwin L."/>
            <person name="Pitluck S."/>
            <person name="Peters L."/>
            <person name="Mikhailova N."/>
            <person name="Teshima H."/>
            <person name="Han C."/>
            <person name="Tapia R."/>
            <person name="Land M."/>
            <person name="Hauser L."/>
            <person name="Kyrpides N."/>
            <person name="Ivanova N."/>
            <person name="Pagani I."/>
            <person name="Stein L."/>
            <person name="Woyke T."/>
        </authorList>
    </citation>
    <scope>NUCLEOTIDE SEQUENCE [LARGE SCALE GENOMIC DNA]</scope>
    <source>
        <strain evidence="17">MC09</strain>
    </source>
</reference>
<dbReference type="InterPro" id="IPR054352">
    <property type="entry name" value="ACT_Aspartokinase"/>
</dbReference>
<dbReference type="Pfam" id="PF22468">
    <property type="entry name" value="ACT_9"/>
    <property type="match status" value="1"/>
</dbReference>
<dbReference type="FunFam" id="3.40.1160.10:FF:000002">
    <property type="entry name" value="Aspartokinase"/>
    <property type="match status" value="1"/>
</dbReference>